<reference evidence="1" key="1">
    <citation type="submission" date="2021-03" db="UniProtKB">
        <authorList>
            <consortium name="EnsemblPlants"/>
        </authorList>
    </citation>
    <scope>IDENTIFICATION</scope>
</reference>
<accession>A0A803RAF0</accession>
<dbReference type="EnsemblPlants" id="novel_model_7022_5bd9a17a.3.5bd9b13d">
    <property type="protein sequence ID" value="cds.novel_model_7022_5bd9a17a.3.5bd9b13d"/>
    <property type="gene ID" value="novel_gene_3697_5bd9a17a"/>
</dbReference>
<dbReference type="Gramene" id="novel_model_7022_5bd9a17a.3.5bd9b13d">
    <property type="protein sequence ID" value="cds.novel_model_7022_5bd9a17a.3.5bd9b13d"/>
    <property type="gene ID" value="novel_gene_3697_5bd9a17a"/>
</dbReference>
<proteinExistence type="predicted"/>
<keyword evidence="2" id="KW-1185">Reference proteome</keyword>
<evidence type="ECO:0000313" key="1">
    <source>
        <dbReference type="EnsemblPlants" id="cds.novel_model_7022_5bd9a17a.3.5bd9b13d"/>
    </source>
</evidence>
<dbReference type="AlphaFoldDB" id="A0A803RAF0"/>
<name>A0A803RAF0_CANSA</name>
<sequence length="69" mass="8324">MQSFRCRGSEMDLHHVLSPKVRRRLFDRLKNFELVRVVEDDGMLVLNCFLFIKFRLKSLFLGYVVEIDF</sequence>
<dbReference type="Proteomes" id="UP000596661">
    <property type="component" value="Unassembled WGS sequence"/>
</dbReference>
<evidence type="ECO:0000313" key="2">
    <source>
        <dbReference type="Proteomes" id="UP000596661"/>
    </source>
</evidence>
<protein>
    <submittedName>
        <fullName evidence="1">Uncharacterized protein</fullName>
    </submittedName>
</protein>
<dbReference type="EMBL" id="UZAU01000811">
    <property type="status" value="NOT_ANNOTATED_CDS"/>
    <property type="molecule type" value="Genomic_DNA"/>
</dbReference>
<organism evidence="1 2">
    <name type="scientific">Cannabis sativa</name>
    <name type="common">Hemp</name>
    <name type="synonym">Marijuana</name>
    <dbReference type="NCBI Taxonomy" id="3483"/>
    <lineage>
        <taxon>Eukaryota</taxon>
        <taxon>Viridiplantae</taxon>
        <taxon>Streptophyta</taxon>
        <taxon>Embryophyta</taxon>
        <taxon>Tracheophyta</taxon>
        <taxon>Spermatophyta</taxon>
        <taxon>Magnoliopsida</taxon>
        <taxon>eudicotyledons</taxon>
        <taxon>Gunneridae</taxon>
        <taxon>Pentapetalae</taxon>
        <taxon>rosids</taxon>
        <taxon>fabids</taxon>
        <taxon>Rosales</taxon>
        <taxon>Cannabaceae</taxon>
        <taxon>Cannabis</taxon>
    </lineage>
</organism>